<reference evidence="2 3" key="1">
    <citation type="submission" date="2017-12" db="EMBL/GenBank/DDBJ databases">
        <title>Genome Sequence of a Multidrug-Resistant Candida haemulonii Isolate from a Patient with Chronic Leg Ulcers in Israel.</title>
        <authorList>
            <person name="Chow N.A."/>
            <person name="Gade L."/>
            <person name="Batra D."/>
            <person name="Rowe L.A."/>
            <person name="Ben-Ami R."/>
            <person name="Loparev V.N."/>
            <person name="Litvintseva A.P."/>
        </authorList>
    </citation>
    <scope>NUCLEOTIDE SEQUENCE [LARGE SCALE GENOMIC DNA]</scope>
    <source>
        <strain evidence="2 3">B11899</strain>
    </source>
</reference>
<evidence type="ECO:0000256" key="1">
    <source>
        <dbReference type="SAM" id="MobiDB-lite"/>
    </source>
</evidence>
<proteinExistence type="predicted"/>
<dbReference type="OrthoDB" id="4094871at2759"/>
<comment type="caution">
    <text evidence="2">The sequence shown here is derived from an EMBL/GenBank/DDBJ whole genome shotgun (WGS) entry which is preliminary data.</text>
</comment>
<organism evidence="2 3">
    <name type="scientific">Candidozyma haemuli</name>
    <dbReference type="NCBI Taxonomy" id="45357"/>
    <lineage>
        <taxon>Eukaryota</taxon>
        <taxon>Fungi</taxon>
        <taxon>Dikarya</taxon>
        <taxon>Ascomycota</taxon>
        <taxon>Saccharomycotina</taxon>
        <taxon>Pichiomycetes</taxon>
        <taxon>Metschnikowiaceae</taxon>
        <taxon>Candidozyma</taxon>
    </lineage>
</organism>
<evidence type="ECO:0000313" key="2">
    <source>
        <dbReference type="EMBL" id="PVH19142.1"/>
    </source>
</evidence>
<name>A0A2V1AN46_9ASCO</name>
<accession>A0A2V1AN46</accession>
<dbReference type="VEuPathDB" id="FungiDB:CXQ85_001439"/>
<gene>
    <name evidence="2" type="ORF">CXQ85_001439</name>
</gene>
<dbReference type="Proteomes" id="UP000244309">
    <property type="component" value="Unassembled WGS sequence"/>
</dbReference>
<dbReference type="GeneID" id="37006770"/>
<feature type="region of interest" description="Disordered" evidence="1">
    <location>
        <begin position="164"/>
        <end position="202"/>
    </location>
</feature>
<protein>
    <submittedName>
        <fullName evidence="2">Uncharacterized protein</fullName>
    </submittedName>
</protein>
<dbReference type="AlphaFoldDB" id="A0A2V1AN46"/>
<feature type="compositionally biased region" description="Acidic residues" evidence="1">
    <location>
        <begin position="180"/>
        <end position="189"/>
    </location>
</feature>
<sequence length="202" mass="23197">MHEPQRFTIVGKINATAAKLRSKHSDLSHQLRPTLLDVDRKFREDTEFVKVVSRKFLEFLDTSMGGSDVPLQQRLSCERDAREPSLLFCFDFGESKKEKREEPVVTAQMLSQLFRKVKSATERVSDNVDFLADDPKEFFINLDEKFDDKLLELADKWDEASEQLSSVSLMNEGEVHSEAVDEDEEEDPVESGYNGFHGFNVD</sequence>
<keyword evidence="3" id="KW-1185">Reference proteome</keyword>
<evidence type="ECO:0000313" key="3">
    <source>
        <dbReference type="Proteomes" id="UP000244309"/>
    </source>
</evidence>
<dbReference type="RefSeq" id="XP_025340082.1">
    <property type="nucleotide sequence ID" value="XM_025485151.1"/>
</dbReference>
<dbReference type="EMBL" id="PKFO01000001">
    <property type="protein sequence ID" value="PVH19142.1"/>
    <property type="molecule type" value="Genomic_DNA"/>
</dbReference>